<dbReference type="EMBL" id="KQ483947">
    <property type="protein sequence ID" value="KYP39009.1"/>
    <property type="molecule type" value="Genomic_DNA"/>
</dbReference>
<dbReference type="GO" id="GO:0005524">
    <property type="term" value="F:ATP binding"/>
    <property type="evidence" value="ECO:0007669"/>
    <property type="project" value="InterPro"/>
</dbReference>
<reference evidence="2" key="1">
    <citation type="journal article" date="2012" name="Nat. Biotechnol.">
        <title>Draft genome sequence of pigeonpea (Cajanus cajan), an orphan legume crop of resource-poor farmers.</title>
        <authorList>
            <person name="Varshney R.K."/>
            <person name="Chen W."/>
            <person name="Li Y."/>
            <person name="Bharti A.K."/>
            <person name="Saxena R.K."/>
            <person name="Schlueter J.A."/>
            <person name="Donoghue M.T."/>
            <person name="Azam S."/>
            <person name="Fan G."/>
            <person name="Whaley A.M."/>
            <person name="Farmer A.D."/>
            <person name="Sheridan J."/>
            <person name="Iwata A."/>
            <person name="Tuteja R."/>
            <person name="Penmetsa R.V."/>
            <person name="Wu W."/>
            <person name="Upadhyaya H.D."/>
            <person name="Yang S.P."/>
            <person name="Shah T."/>
            <person name="Saxena K.B."/>
            <person name="Michael T."/>
            <person name="McCombie W.R."/>
            <person name="Yang B."/>
            <person name="Zhang G."/>
            <person name="Yang H."/>
            <person name="Wang J."/>
            <person name="Spillane C."/>
            <person name="Cook D.R."/>
            <person name="May G.D."/>
            <person name="Xu X."/>
            <person name="Jackson S.A."/>
        </authorList>
    </citation>
    <scope>NUCLEOTIDE SEQUENCE [LARGE SCALE GENOMIC DNA]</scope>
</reference>
<name>A0A151R934_CAJCA</name>
<sequence>MKEKKILELFTGCKEIIQCHFDQYPIEKYYVSYNLFTELVPYGSLGELIRKGGALSENTVRIYTHILLKGLYCIHEKGMIHYNLRPDNIFFVSNMKESCKVSSKDC</sequence>
<dbReference type="InterPro" id="IPR000719">
    <property type="entry name" value="Prot_kinase_dom"/>
</dbReference>
<feature type="domain" description="Protein kinase" evidence="1">
    <location>
        <begin position="1"/>
        <end position="106"/>
    </location>
</feature>
<evidence type="ECO:0000313" key="3">
    <source>
        <dbReference type="Proteomes" id="UP000075243"/>
    </source>
</evidence>
<dbReference type="PROSITE" id="PS50011">
    <property type="entry name" value="PROTEIN_KINASE_DOM"/>
    <property type="match status" value="1"/>
</dbReference>
<gene>
    <name evidence="2" type="ORF">KK1_039719</name>
</gene>
<dbReference type="AlphaFoldDB" id="A0A151R934"/>
<dbReference type="GO" id="GO:0007165">
    <property type="term" value="P:signal transduction"/>
    <property type="evidence" value="ECO:0007669"/>
    <property type="project" value="TreeGrafter"/>
</dbReference>
<dbReference type="Pfam" id="PF00069">
    <property type="entry name" value="Pkinase"/>
    <property type="match status" value="1"/>
</dbReference>
<dbReference type="PANTHER" id="PTHR48011">
    <property type="entry name" value="CCR4-NOT TRANSCRIPTIONAL COMPLEX SUBUNIT CAF120-RELATED"/>
    <property type="match status" value="1"/>
</dbReference>
<dbReference type="Proteomes" id="UP000075243">
    <property type="component" value="Unassembled WGS sequence"/>
</dbReference>
<organism evidence="2 3">
    <name type="scientific">Cajanus cajan</name>
    <name type="common">Pigeon pea</name>
    <name type="synonym">Cajanus indicus</name>
    <dbReference type="NCBI Taxonomy" id="3821"/>
    <lineage>
        <taxon>Eukaryota</taxon>
        <taxon>Viridiplantae</taxon>
        <taxon>Streptophyta</taxon>
        <taxon>Embryophyta</taxon>
        <taxon>Tracheophyta</taxon>
        <taxon>Spermatophyta</taxon>
        <taxon>Magnoliopsida</taxon>
        <taxon>eudicotyledons</taxon>
        <taxon>Gunneridae</taxon>
        <taxon>Pentapetalae</taxon>
        <taxon>rosids</taxon>
        <taxon>fabids</taxon>
        <taxon>Fabales</taxon>
        <taxon>Fabaceae</taxon>
        <taxon>Papilionoideae</taxon>
        <taxon>50 kb inversion clade</taxon>
        <taxon>NPAAA clade</taxon>
        <taxon>indigoferoid/millettioid clade</taxon>
        <taxon>Phaseoleae</taxon>
        <taxon>Cajanus</taxon>
    </lineage>
</organism>
<dbReference type="Gramene" id="C.cajan_38923.t">
    <property type="protein sequence ID" value="C.cajan_38923.t.cds1"/>
    <property type="gene ID" value="C.cajan_38923"/>
</dbReference>
<keyword evidence="2" id="KW-0418">Kinase</keyword>
<dbReference type="InterPro" id="IPR052751">
    <property type="entry name" value="Plant_MAPKKK"/>
</dbReference>
<dbReference type="Gene3D" id="1.10.510.10">
    <property type="entry name" value="Transferase(Phosphotransferase) domain 1"/>
    <property type="match status" value="1"/>
</dbReference>
<keyword evidence="3" id="KW-1185">Reference proteome</keyword>
<dbReference type="GO" id="GO:0004672">
    <property type="term" value="F:protein kinase activity"/>
    <property type="evidence" value="ECO:0007669"/>
    <property type="project" value="InterPro"/>
</dbReference>
<accession>A0A151R934</accession>
<evidence type="ECO:0000313" key="2">
    <source>
        <dbReference type="EMBL" id="KYP39009.1"/>
    </source>
</evidence>
<protein>
    <submittedName>
        <fullName evidence="2">Serine/threonine-protein kinase BCK1/SLK1/SSP31</fullName>
    </submittedName>
</protein>
<dbReference type="PANTHER" id="PTHR48011:SF51">
    <property type="entry name" value="PROTEIN KINASE SUPERFAMILY PROTEIN"/>
    <property type="match status" value="1"/>
</dbReference>
<proteinExistence type="predicted"/>
<dbReference type="InterPro" id="IPR011009">
    <property type="entry name" value="Kinase-like_dom_sf"/>
</dbReference>
<dbReference type="SUPFAM" id="SSF56112">
    <property type="entry name" value="Protein kinase-like (PK-like)"/>
    <property type="match status" value="1"/>
</dbReference>
<evidence type="ECO:0000259" key="1">
    <source>
        <dbReference type="PROSITE" id="PS50011"/>
    </source>
</evidence>
<keyword evidence="2" id="KW-0808">Transferase</keyword>